<dbReference type="InterPro" id="IPR036291">
    <property type="entry name" value="NAD(P)-bd_dom_sf"/>
</dbReference>
<dbReference type="Gene3D" id="3.40.50.720">
    <property type="entry name" value="NAD(P)-binding Rossmann-like Domain"/>
    <property type="match status" value="1"/>
</dbReference>
<gene>
    <name evidence="5" type="ORF">GAYE_PCTG10G0481</name>
</gene>
<dbReference type="EMBL" id="JANCYU010000006">
    <property type="protein sequence ID" value="KAK4522591.1"/>
    <property type="molecule type" value="Genomic_DNA"/>
</dbReference>
<comment type="similarity">
    <text evidence="1 4">Belongs to the short-chain dehydrogenases/reductases (SDR) family.</text>
</comment>
<comment type="caution">
    <text evidence="5">The sequence shown here is derived from an EMBL/GenBank/DDBJ whole genome shotgun (WGS) entry which is preliminary data.</text>
</comment>
<name>A0AAV9I750_9RHOD</name>
<protein>
    <submittedName>
        <fullName evidence="5">Uncharacterized protein</fullName>
    </submittedName>
</protein>
<keyword evidence="3" id="KW-0560">Oxidoreductase</keyword>
<evidence type="ECO:0000256" key="2">
    <source>
        <dbReference type="ARBA" id="ARBA00022857"/>
    </source>
</evidence>
<dbReference type="GO" id="GO:0016491">
    <property type="term" value="F:oxidoreductase activity"/>
    <property type="evidence" value="ECO:0007669"/>
    <property type="project" value="UniProtKB-KW"/>
</dbReference>
<evidence type="ECO:0000256" key="4">
    <source>
        <dbReference type="RuleBase" id="RU000363"/>
    </source>
</evidence>
<dbReference type="PANTHER" id="PTHR43963:SF6">
    <property type="entry name" value="CHAIN DEHYDROGENASE FAMILY PROTEIN, PUTATIVE (AFU_ORTHOLOGUE AFUA_3G15350)-RELATED"/>
    <property type="match status" value="1"/>
</dbReference>
<dbReference type="PRINTS" id="PR00080">
    <property type="entry name" value="SDRFAMILY"/>
</dbReference>
<dbReference type="Pfam" id="PF00106">
    <property type="entry name" value="adh_short"/>
    <property type="match status" value="1"/>
</dbReference>
<proteinExistence type="inferred from homology"/>
<evidence type="ECO:0000256" key="1">
    <source>
        <dbReference type="ARBA" id="ARBA00006484"/>
    </source>
</evidence>
<keyword evidence="6" id="KW-1185">Reference proteome</keyword>
<dbReference type="InterPro" id="IPR002347">
    <property type="entry name" value="SDR_fam"/>
</dbReference>
<dbReference type="PANTHER" id="PTHR43963">
    <property type="entry name" value="CARBONYL REDUCTASE 1-RELATED"/>
    <property type="match status" value="1"/>
</dbReference>
<reference evidence="5 6" key="1">
    <citation type="submission" date="2022-07" db="EMBL/GenBank/DDBJ databases">
        <title>Genome-wide signatures of adaptation to extreme environments.</title>
        <authorList>
            <person name="Cho C.H."/>
            <person name="Yoon H.S."/>
        </authorList>
    </citation>
    <scope>NUCLEOTIDE SEQUENCE [LARGE SCALE GENOMIC DNA]</scope>
    <source>
        <strain evidence="5 6">108.79 E11</strain>
    </source>
</reference>
<accession>A0AAV9I750</accession>
<dbReference type="PRINTS" id="PR00081">
    <property type="entry name" value="GDHRDH"/>
</dbReference>
<organism evidence="5 6">
    <name type="scientific">Galdieria yellowstonensis</name>
    <dbReference type="NCBI Taxonomy" id="3028027"/>
    <lineage>
        <taxon>Eukaryota</taxon>
        <taxon>Rhodophyta</taxon>
        <taxon>Bangiophyceae</taxon>
        <taxon>Galdieriales</taxon>
        <taxon>Galdieriaceae</taxon>
        <taxon>Galdieria</taxon>
    </lineage>
</organism>
<evidence type="ECO:0000256" key="3">
    <source>
        <dbReference type="ARBA" id="ARBA00023002"/>
    </source>
</evidence>
<evidence type="ECO:0000313" key="6">
    <source>
        <dbReference type="Proteomes" id="UP001300502"/>
    </source>
</evidence>
<sequence>MQPVAVVTGANRGIGLGFCKALLQRNVHVVATARDPVKGSKVVTDLQRQGLNVRFFPLDLVSFESIIRFLFFLEDNYGRLDILVNSAAICREDSDIVTLQQTLQTNFQSLVFLTLQLLPLMEKAGRARILNISSGDGELCFFSSSFCAALQQCSTLQQLVNFSCDLCVSRTSWSFGYPNILRHIHGSQPFYRLSKALVNRFTQLLDQCIPHHTDIIVNAVCPGDVDTAMADMQVKELQTVTEAVENMIWLLDLSKQHSLPRGSFLRKQTYISW</sequence>
<dbReference type="AlphaFoldDB" id="A0AAV9I750"/>
<evidence type="ECO:0000313" key="5">
    <source>
        <dbReference type="EMBL" id="KAK4522591.1"/>
    </source>
</evidence>
<keyword evidence="2" id="KW-0521">NADP</keyword>
<dbReference type="SUPFAM" id="SSF51735">
    <property type="entry name" value="NAD(P)-binding Rossmann-fold domains"/>
    <property type="match status" value="1"/>
</dbReference>
<dbReference type="Proteomes" id="UP001300502">
    <property type="component" value="Unassembled WGS sequence"/>
</dbReference>